<protein>
    <submittedName>
        <fullName evidence="11">Tyrosyl-DNA phosphodiesterase 1</fullName>
    </submittedName>
</protein>
<feature type="compositionally biased region" description="Acidic residues" evidence="9">
    <location>
        <begin position="37"/>
        <end position="49"/>
    </location>
</feature>
<evidence type="ECO:0000256" key="3">
    <source>
        <dbReference type="ARBA" id="ARBA00022722"/>
    </source>
</evidence>
<dbReference type="GO" id="GO:0003697">
    <property type="term" value="F:single-stranded DNA binding"/>
    <property type="evidence" value="ECO:0007669"/>
    <property type="project" value="TreeGrafter"/>
</dbReference>
<dbReference type="Pfam" id="PF10283">
    <property type="entry name" value="zf-CCHH"/>
    <property type="match status" value="1"/>
</dbReference>
<evidence type="ECO:0000259" key="10">
    <source>
        <dbReference type="Pfam" id="PF10283"/>
    </source>
</evidence>
<organism evidence="11 12">
    <name type="scientific">Desmophyllum pertusum</name>
    <dbReference type="NCBI Taxonomy" id="174260"/>
    <lineage>
        <taxon>Eukaryota</taxon>
        <taxon>Metazoa</taxon>
        <taxon>Cnidaria</taxon>
        <taxon>Anthozoa</taxon>
        <taxon>Hexacorallia</taxon>
        <taxon>Scleractinia</taxon>
        <taxon>Caryophylliina</taxon>
        <taxon>Caryophylliidae</taxon>
        <taxon>Desmophyllum</taxon>
    </lineage>
</organism>
<feature type="domain" description="PBZ-type" evidence="10">
    <location>
        <begin position="11"/>
        <end position="35"/>
    </location>
</feature>
<keyword evidence="4" id="KW-0227">DNA damage</keyword>
<dbReference type="EMBL" id="MU825885">
    <property type="protein sequence ID" value="KAJ7384709.1"/>
    <property type="molecule type" value="Genomic_DNA"/>
</dbReference>
<dbReference type="GO" id="GO:0006281">
    <property type="term" value="P:DNA repair"/>
    <property type="evidence" value="ECO:0007669"/>
    <property type="project" value="UniProtKB-KW"/>
</dbReference>
<keyword evidence="8" id="KW-0539">Nucleus</keyword>
<dbReference type="GO" id="GO:0005634">
    <property type="term" value="C:nucleus"/>
    <property type="evidence" value="ECO:0007669"/>
    <property type="project" value="UniProtKB-SubCell"/>
</dbReference>
<dbReference type="SUPFAM" id="SSF56024">
    <property type="entry name" value="Phospholipase D/nuclease"/>
    <property type="match status" value="1"/>
</dbReference>
<dbReference type="Gene3D" id="3.30.870.10">
    <property type="entry name" value="Endonuclease Chain A"/>
    <property type="match status" value="1"/>
</dbReference>
<evidence type="ECO:0000256" key="6">
    <source>
        <dbReference type="ARBA" id="ARBA00022839"/>
    </source>
</evidence>
<keyword evidence="12" id="KW-1185">Reference proteome</keyword>
<evidence type="ECO:0000256" key="9">
    <source>
        <dbReference type="SAM" id="MobiDB-lite"/>
    </source>
</evidence>
<evidence type="ECO:0000313" key="11">
    <source>
        <dbReference type="EMBL" id="KAJ7384709.1"/>
    </source>
</evidence>
<comment type="subcellular location">
    <subcellularLocation>
        <location evidence="1">Nucleus</location>
    </subcellularLocation>
</comment>
<dbReference type="InterPro" id="IPR010347">
    <property type="entry name" value="Tdp1"/>
</dbReference>
<evidence type="ECO:0000313" key="12">
    <source>
        <dbReference type="Proteomes" id="UP001163046"/>
    </source>
</evidence>
<name>A0A9W9ZPD7_9CNID</name>
<feature type="compositionally biased region" description="Low complexity" evidence="9">
    <location>
        <begin position="64"/>
        <end position="77"/>
    </location>
</feature>
<keyword evidence="7" id="KW-0234">DNA repair</keyword>
<dbReference type="PANTHER" id="PTHR12415">
    <property type="entry name" value="TYROSYL-DNA PHOSPHODIESTERASE 1"/>
    <property type="match status" value="1"/>
</dbReference>
<keyword evidence="5" id="KW-0378">Hydrolase</keyword>
<feature type="region of interest" description="Disordered" evidence="9">
    <location>
        <begin position="27"/>
        <end position="80"/>
    </location>
</feature>
<evidence type="ECO:0000256" key="2">
    <source>
        <dbReference type="ARBA" id="ARBA00010205"/>
    </source>
</evidence>
<dbReference type="PANTHER" id="PTHR12415:SF0">
    <property type="entry name" value="TYROSYL-DNA PHOSPHODIESTERASE 1"/>
    <property type="match status" value="1"/>
</dbReference>
<comment type="caution">
    <text evidence="11">The sequence shown here is derived from an EMBL/GenBank/DDBJ whole genome shotgun (WGS) entry which is preliminary data.</text>
</comment>
<sequence>MSEKPKKNDGRPLCKYGTECYRKNPAHFEEYRHPDYDSETDDDNEDNDEFEKSPPAKRQKLDDSATASGSSSSSKTTNSKDENCLPFLLTSVRGIPSEFNAKNLAIGIKDILSNKMGDLEASAQFNYMFDISWLIEQYPTDKRSKPCLLFMEIREKLKLSFIKRLNHIQISNCLQPGWKRLEHIIAK</sequence>
<dbReference type="GO" id="GO:0004527">
    <property type="term" value="F:exonuclease activity"/>
    <property type="evidence" value="ECO:0007669"/>
    <property type="project" value="UniProtKB-KW"/>
</dbReference>
<dbReference type="GO" id="GO:0003690">
    <property type="term" value="F:double-stranded DNA binding"/>
    <property type="evidence" value="ECO:0007669"/>
    <property type="project" value="TreeGrafter"/>
</dbReference>
<dbReference type="OrthoDB" id="47785at2759"/>
<feature type="compositionally biased region" description="Basic and acidic residues" evidence="9">
    <location>
        <begin position="50"/>
        <end position="63"/>
    </location>
</feature>
<evidence type="ECO:0000256" key="1">
    <source>
        <dbReference type="ARBA" id="ARBA00004123"/>
    </source>
</evidence>
<dbReference type="Proteomes" id="UP001163046">
    <property type="component" value="Unassembled WGS sequence"/>
</dbReference>
<proteinExistence type="inferred from homology"/>
<dbReference type="Pfam" id="PF06087">
    <property type="entry name" value="Tyr-DNA_phospho"/>
    <property type="match status" value="1"/>
</dbReference>
<comment type="similarity">
    <text evidence="2">Belongs to the tyrosyl-DNA phosphodiesterase family.</text>
</comment>
<evidence type="ECO:0000256" key="5">
    <source>
        <dbReference type="ARBA" id="ARBA00022801"/>
    </source>
</evidence>
<reference evidence="11" key="1">
    <citation type="submission" date="2023-01" db="EMBL/GenBank/DDBJ databases">
        <title>Genome assembly of the deep-sea coral Lophelia pertusa.</title>
        <authorList>
            <person name="Herrera S."/>
            <person name="Cordes E."/>
        </authorList>
    </citation>
    <scope>NUCLEOTIDE SEQUENCE</scope>
    <source>
        <strain evidence="11">USNM1676648</strain>
        <tissue evidence="11">Polyp</tissue>
    </source>
</reference>
<evidence type="ECO:0000256" key="4">
    <source>
        <dbReference type="ARBA" id="ARBA00022763"/>
    </source>
</evidence>
<dbReference type="GO" id="GO:0017005">
    <property type="term" value="F:3'-tyrosyl-DNA phosphodiesterase activity"/>
    <property type="evidence" value="ECO:0007669"/>
    <property type="project" value="TreeGrafter"/>
</dbReference>
<evidence type="ECO:0000256" key="7">
    <source>
        <dbReference type="ARBA" id="ARBA00023204"/>
    </source>
</evidence>
<evidence type="ECO:0000256" key="8">
    <source>
        <dbReference type="ARBA" id="ARBA00023242"/>
    </source>
</evidence>
<feature type="compositionally biased region" description="Basic and acidic residues" evidence="9">
    <location>
        <begin position="27"/>
        <end position="36"/>
    </location>
</feature>
<keyword evidence="3" id="KW-0540">Nuclease</keyword>
<dbReference type="AlphaFoldDB" id="A0A9W9ZPD7"/>
<keyword evidence="6" id="KW-0269">Exonuclease</keyword>
<dbReference type="InterPro" id="IPR019406">
    <property type="entry name" value="APLF_PBZ"/>
</dbReference>
<accession>A0A9W9ZPD7</accession>
<gene>
    <name evidence="11" type="primary">TDP1_1</name>
    <name evidence="11" type="ORF">OS493_020293</name>
</gene>